<reference evidence="2 3" key="1">
    <citation type="submission" date="2021-04" db="EMBL/GenBank/DDBJ databases">
        <authorList>
            <person name="Pira H."/>
            <person name="Risdian C."/>
            <person name="Wink J."/>
        </authorList>
    </citation>
    <scope>NUCLEOTIDE SEQUENCE [LARGE SCALE GENOMIC DNA]</scope>
    <source>
        <strain evidence="2 3">WHA3</strain>
    </source>
</reference>
<keyword evidence="3" id="KW-1185">Reference proteome</keyword>
<name>A0ABS6SA77_9SPHN</name>
<dbReference type="HAMAP" id="MF_00048">
    <property type="entry name" value="UPF0102"/>
    <property type="match status" value="1"/>
</dbReference>
<dbReference type="Pfam" id="PF02021">
    <property type="entry name" value="UPF0102"/>
    <property type="match status" value="1"/>
</dbReference>
<evidence type="ECO:0000313" key="2">
    <source>
        <dbReference type="EMBL" id="MBV7255264.1"/>
    </source>
</evidence>
<dbReference type="Proteomes" id="UP000722336">
    <property type="component" value="Unassembled WGS sequence"/>
</dbReference>
<dbReference type="PANTHER" id="PTHR34039">
    <property type="entry name" value="UPF0102 PROTEIN YRAN"/>
    <property type="match status" value="1"/>
</dbReference>
<protein>
    <recommendedName>
        <fullName evidence="1">UPF0102 protein KCG44_00545</fullName>
    </recommendedName>
</protein>
<dbReference type="EMBL" id="JAGSPA010000001">
    <property type="protein sequence ID" value="MBV7255264.1"/>
    <property type="molecule type" value="Genomic_DNA"/>
</dbReference>
<evidence type="ECO:0000256" key="1">
    <source>
        <dbReference type="HAMAP-Rule" id="MF_00048"/>
    </source>
</evidence>
<dbReference type="InterPro" id="IPR003509">
    <property type="entry name" value="UPF0102_YraN-like"/>
</dbReference>
<proteinExistence type="inferred from homology"/>
<sequence>MTTREAAEQRGRRAETLAGWWLRLKGYRILGARVRVRGGEIDLVAQRGRTIVFVEVKARTDAISGDAALEGPRLNRVRSAAAQLWPRYADRADGYRIDAVVMIPKRLPLHVKGLD</sequence>
<dbReference type="PANTHER" id="PTHR34039:SF1">
    <property type="entry name" value="UPF0102 PROTEIN YRAN"/>
    <property type="match status" value="1"/>
</dbReference>
<dbReference type="RefSeq" id="WP_218443538.1">
    <property type="nucleotide sequence ID" value="NZ_JAGSPA010000001.1"/>
</dbReference>
<comment type="similarity">
    <text evidence="1">Belongs to the UPF0102 family.</text>
</comment>
<evidence type="ECO:0000313" key="3">
    <source>
        <dbReference type="Proteomes" id="UP000722336"/>
    </source>
</evidence>
<gene>
    <name evidence="2" type="ORF">KCG44_00545</name>
</gene>
<comment type="caution">
    <text evidence="2">The sequence shown here is derived from an EMBL/GenBank/DDBJ whole genome shotgun (WGS) entry which is preliminary data.</text>
</comment>
<accession>A0ABS6SA77</accession>
<organism evidence="2 3">
    <name type="scientific">Pacificimonas pallii</name>
    <dbReference type="NCBI Taxonomy" id="2827236"/>
    <lineage>
        <taxon>Bacteria</taxon>
        <taxon>Pseudomonadati</taxon>
        <taxon>Pseudomonadota</taxon>
        <taxon>Alphaproteobacteria</taxon>
        <taxon>Sphingomonadales</taxon>
        <taxon>Sphingosinicellaceae</taxon>
        <taxon>Pacificimonas</taxon>
    </lineage>
</organism>